<keyword evidence="1" id="KW-0472">Membrane</keyword>
<proteinExistence type="predicted"/>
<reference evidence="2" key="1">
    <citation type="journal article" date="2015" name="Nature">
        <title>Complex archaea that bridge the gap between prokaryotes and eukaryotes.</title>
        <authorList>
            <person name="Spang A."/>
            <person name="Saw J.H."/>
            <person name="Jorgensen S.L."/>
            <person name="Zaremba-Niedzwiedzka K."/>
            <person name="Martijn J."/>
            <person name="Lind A.E."/>
            <person name="van Eijk R."/>
            <person name="Schleper C."/>
            <person name="Guy L."/>
            <person name="Ettema T.J."/>
        </authorList>
    </citation>
    <scope>NUCLEOTIDE SEQUENCE</scope>
</reference>
<name>A0A0F9AZF2_9ZZZZ</name>
<feature type="transmembrane region" description="Helical" evidence="1">
    <location>
        <begin position="16"/>
        <end position="36"/>
    </location>
</feature>
<evidence type="ECO:0000256" key="1">
    <source>
        <dbReference type="SAM" id="Phobius"/>
    </source>
</evidence>
<dbReference type="AlphaFoldDB" id="A0A0F9AZF2"/>
<keyword evidence="1" id="KW-0812">Transmembrane</keyword>
<dbReference type="EMBL" id="LAZR01043511">
    <property type="protein sequence ID" value="KKL06897.1"/>
    <property type="molecule type" value="Genomic_DNA"/>
</dbReference>
<comment type="caution">
    <text evidence="2">The sequence shown here is derived from an EMBL/GenBank/DDBJ whole genome shotgun (WGS) entry which is preliminary data.</text>
</comment>
<accession>A0A0F9AZF2</accession>
<protein>
    <submittedName>
        <fullName evidence="2">Uncharacterized protein</fullName>
    </submittedName>
</protein>
<feature type="non-terminal residue" evidence="2">
    <location>
        <position position="59"/>
    </location>
</feature>
<organism evidence="2">
    <name type="scientific">marine sediment metagenome</name>
    <dbReference type="NCBI Taxonomy" id="412755"/>
    <lineage>
        <taxon>unclassified sequences</taxon>
        <taxon>metagenomes</taxon>
        <taxon>ecological metagenomes</taxon>
    </lineage>
</organism>
<sequence length="59" mass="6258">MIAIDPIVLEFYQGNVITISILLSAAGSALKLLAVLSKNPSNKTLDFLSGLVESGKNRL</sequence>
<keyword evidence="1" id="KW-1133">Transmembrane helix</keyword>
<evidence type="ECO:0000313" key="2">
    <source>
        <dbReference type="EMBL" id="KKL06897.1"/>
    </source>
</evidence>
<gene>
    <name evidence="2" type="ORF">LCGC14_2591410</name>
</gene>